<dbReference type="EMBL" id="CP034891">
    <property type="protein sequence ID" value="QCI17470.1"/>
    <property type="molecule type" value="Genomic_DNA"/>
</dbReference>
<name>A0A4D6XSN0_9GAMM</name>
<dbReference type="SUPFAM" id="SSF52821">
    <property type="entry name" value="Rhodanese/Cell cycle control phosphatase"/>
    <property type="match status" value="1"/>
</dbReference>
<proteinExistence type="predicted"/>
<reference evidence="3 4" key="1">
    <citation type="submission" date="2018-12" db="EMBL/GenBank/DDBJ databases">
        <authorList>
            <person name="Chong R.A."/>
        </authorList>
    </citation>
    <scope>NUCLEOTIDE SEQUENCE [LARGE SCALE GENOMIC DNA]</scope>
    <source>
        <strain evidence="3 4">Ala</strain>
    </source>
</reference>
<dbReference type="InterPro" id="IPR036873">
    <property type="entry name" value="Rhodanese-like_dom_sf"/>
</dbReference>
<dbReference type="PANTHER" id="PTHR43031:SF18">
    <property type="entry name" value="RHODANESE-RELATED SULFURTRANSFERASES"/>
    <property type="match status" value="1"/>
</dbReference>
<dbReference type="CDD" id="cd00158">
    <property type="entry name" value="RHOD"/>
    <property type="match status" value="1"/>
</dbReference>
<sequence>MQDIVFFISEHIILITIWFFCLVLAIFFIIKNIFLKSKIISNFQAIKLINQNNAIIIDTRSPKFFEEGHIINSINIPLKDVFLGKIKEMQVDKFSPIILILNETYKDNKCIKEFFKHGFKHVYILKNGVYYWKADHLPLITKDK</sequence>
<dbReference type="PANTHER" id="PTHR43031">
    <property type="entry name" value="FAD-DEPENDENT OXIDOREDUCTASE"/>
    <property type="match status" value="1"/>
</dbReference>
<evidence type="ECO:0000259" key="2">
    <source>
        <dbReference type="PROSITE" id="PS50206"/>
    </source>
</evidence>
<keyword evidence="1" id="KW-0472">Membrane</keyword>
<dbReference type="Gene3D" id="3.40.250.10">
    <property type="entry name" value="Rhodanese-like domain"/>
    <property type="match status" value="1"/>
</dbReference>
<gene>
    <name evidence="3" type="ORF">D9V61_00260</name>
</gene>
<dbReference type="OrthoDB" id="9808735at2"/>
<organism evidence="3 4">
    <name type="scientific">Buchnera aphidicola</name>
    <name type="common">Acyrthosiphon lactucae</name>
    <dbReference type="NCBI Taxonomy" id="1241832"/>
    <lineage>
        <taxon>Bacteria</taxon>
        <taxon>Pseudomonadati</taxon>
        <taxon>Pseudomonadota</taxon>
        <taxon>Gammaproteobacteria</taxon>
        <taxon>Enterobacterales</taxon>
        <taxon>Erwiniaceae</taxon>
        <taxon>Buchnera</taxon>
    </lineage>
</organism>
<accession>A0A4D6XSN0</accession>
<feature type="domain" description="Rhodanese" evidence="2">
    <location>
        <begin position="50"/>
        <end position="141"/>
    </location>
</feature>
<evidence type="ECO:0000313" key="4">
    <source>
        <dbReference type="Proteomes" id="UP000298660"/>
    </source>
</evidence>
<dbReference type="RefSeq" id="WP_158339252.1">
    <property type="nucleotide sequence ID" value="NZ_CP034891.1"/>
</dbReference>
<keyword evidence="1" id="KW-0812">Transmembrane</keyword>
<dbReference type="SMART" id="SM00450">
    <property type="entry name" value="RHOD"/>
    <property type="match status" value="1"/>
</dbReference>
<evidence type="ECO:0000256" key="1">
    <source>
        <dbReference type="SAM" id="Phobius"/>
    </source>
</evidence>
<dbReference type="Proteomes" id="UP000298660">
    <property type="component" value="Chromosome"/>
</dbReference>
<dbReference type="InterPro" id="IPR050229">
    <property type="entry name" value="GlpE_sulfurtransferase"/>
</dbReference>
<evidence type="ECO:0000313" key="3">
    <source>
        <dbReference type="EMBL" id="QCI17470.1"/>
    </source>
</evidence>
<reference evidence="3 4" key="2">
    <citation type="submission" date="2019-05" db="EMBL/GenBank/DDBJ databases">
        <title>Genome evolution of the obligate endosymbiont Buchnera aphidicola.</title>
        <authorList>
            <person name="Moran N.A."/>
        </authorList>
    </citation>
    <scope>NUCLEOTIDE SEQUENCE [LARGE SCALE GENOMIC DNA]</scope>
    <source>
        <strain evidence="3 4">Ala</strain>
    </source>
</reference>
<protein>
    <submittedName>
        <fullName evidence="3">Rhodanese-like domain-containing protein</fullName>
    </submittedName>
</protein>
<dbReference type="PROSITE" id="PS50206">
    <property type="entry name" value="RHODANESE_3"/>
    <property type="match status" value="1"/>
</dbReference>
<keyword evidence="1" id="KW-1133">Transmembrane helix</keyword>
<dbReference type="AlphaFoldDB" id="A0A4D6XSN0"/>
<feature type="transmembrane region" description="Helical" evidence="1">
    <location>
        <begin position="12"/>
        <end position="30"/>
    </location>
</feature>
<dbReference type="Pfam" id="PF00581">
    <property type="entry name" value="Rhodanese"/>
    <property type="match status" value="1"/>
</dbReference>
<dbReference type="InterPro" id="IPR001763">
    <property type="entry name" value="Rhodanese-like_dom"/>
</dbReference>